<proteinExistence type="predicted"/>
<evidence type="ECO:0000313" key="1">
    <source>
        <dbReference type="EMBL" id="ALJ57916.1"/>
    </source>
</evidence>
<dbReference type="EMBL" id="CP012801">
    <property type="protein sequence ID" value="ALJ57916.1"/>
    <property type="molecule type" value="Genomic_DNA"/>
</dbReference>
<reference evidence="1 2" key="1">
    <citation type="journal article" date="2015" name="Science">
        <title>Genetic determinants of in vivo fitness and diet responsiveness in multiple human gut Bacteroides.</title>
        <authorList>
            <person name="Wu M."/>
            <person name="McNulty N.P."/>
            <person name="Rodionov D.A."/>
            <person name="Khoroshkin M.S."/>
            <person name="Griffin N.W."/>
            <person name="Cheng J."/>
            <person name="Latreille P."/>
            <person name="Kerstetter R.A."/>
            <person name="Terrapon N."/>
            <person name="Henrissat B."/>
            <person name="Osterman A.L."/>
            <person name="Gordon J.I."/>
        </authorList>
    </citation>
    <scope>NUCLEOTIDE SEQUENCE [LARGE SCALE GENOMIC DNA]</scope>
    <source>
        <strain evidence="1 2">WH2</strain>
    </source>
</reference>
<dbReference type="KEGG" id="bcel:BcellWH2_00649"/>
<dbReference type="PATRIC" id="fig|246787.4.peg.673"/>
<protein>
    <submittedName>
        <fullName evidence="1">Uncharacterized protein</fullName>
    </submittedName>
</protein>
<organism evidence="1 2">
    <name type="scientific">Bacteroides cellulosilyticus</name>
    <dbReference type="NCBI Taxonomy" id="246787"/>
    <lineage>
        <taxon>Bacteria</taxon>
        <taxon>Pseudomonadati</taxon>
        <taxon>Bacteroidota</taxon>
        <taxon>Bacteroidia</taxon>
        <taxon>Bacteroidales</taxon>
        <taxon>Bacteroidaceae</taxon>
        <taxon>Bacteroides</taxon>
    </lineage>
</organism>
<evidence type="ECO:0000313" key="2">
    <source>
        <dbReference type="Proteomes" id="UP000061809"/>
    </source>
</evidence>
<name>A0A0P0FRY1_9BACE</name>
<sequence>MTFSLYKSLEKLIVFYEAKAMCQEKKLLVTIPVTTKITLVFLHLWRVLEPTTLRH</sequence>
<dbReference type="AlphaFoldDB" id="A0A0P0FRY1"/>
<dbReference type="Proteomes" id="UP000061809">
    <property type="component" value="Chromosome"/>
</dbReference>
<accession>A0A0P0FRY1</accession>
<gene>
    <name evidence="1" type="ORF">BcellWH2_00649</name>
</gene>